<feature type="non-terminal residue" evidence="2">
    <location>
        <position position="118"/>
    </location>
</feature>
<comment type="caution">
    <text evidence="2">The sequence shown here is derived from an EMBL/GenBank/DDBJ whole genome shotgun (WGS) entry which is preliminary data.</text>
</comment>
<reference evidence="2" key="1">
    <citation type="journal article" date="2014" name="Front. Microbiol.">
        <title>High frequency of phylogenetically diverse reductive dehalogenase-homologous genes in deep subseafloor sedimentary metagenomes.</title>
        <authorList>
            <person name="Kawai M."/>
            <person name="Futagami T."/>
            <person name="Toyoda A."/>
            <person name="Takaki Y."/>
            <person name="Nishi S."/>
            <person name="Hori S."/>
            <person name="Arai W."/>
            <person name="Tsubouchi T."/>
            <person name="Morono Y."/>
            <person name="Uchiyama I."/>
            <person name="Ito T."/>
            <person name="Fujiyama A."/>
            <person name="Inagaki F."/>
            <person name="Takami H."/>
        </authorList>
    </citation>
    <scope>NUCLEOTIDE SEQUENCE</scope>
    <source>
        <strain evidence="2">Expedition CK06-06</strain>
    </source>
</reference>
<evidence type="ECO:0000256" key="1">
    <source>
        <dbReference type="SAM" id="Phobius"/>
    </source>
</evidence>
<keyword evidence="1" id="KW-1133">Transmembrane helix</keyword>
<keyword evidence="1" id="KW-0812">Transmembrane</keyword>
<feature type="transmembrane region" description="Helical" evidence="1">
    <location>
        <begin position="28"/>
        <end position="54"/>
    </location>
</feature>
<name>X1CNK4_9ZZZZ</name>
<protein>
    <submittedName>
        <fullName evidence="2">Uncharacterized protein</fullName>
    </submittedName>
</protein>
<sequence length="118" mass="13268">MSKIVENDLFEKMGNKVPGAFTTLAMGFGIYFIISITLLIIIFLLVFIGTFFILGLNLLIFKFTAVLLISLIFSAIPIGGIYITLTILIKNVPELILAMSIEINIWIWIIYIICFFIG</sequence>
<dbReference type="AlphaFoldDB" id="X1CNK4"/>
<dbReference type="EMBL" id="BART01031035">
    <property type="protein sequence ID" value="GAH09986.1"/>
    <property type="molecule type" value="Genomic_DNA"/>
</dbReference>
<evidence type="ECO:0000313" key="2">
    <source>
        <dbReference type="EMBL" id="GAH09986.1"/>
    </source>
</evidence>
<feature type="transmembrane region" description="Helical" evidence="1">
    <location>
        <begin position="95"/>
        <end position="117"/>
    </location>
</feature>
<proteinExistence type="predicted"/>
<organism evidence="2">
    <name type="scientific">marine sediment metagenome</name>
    <dbReference type="NCBI Taxonomy" id="412755"/>
    <lineage>
        <taxon>unclassified sequences</taxon>
        <taxon>metagenomes</taxon>
        <taxon>ecological metagenomes</taxon>
    </lineage>
</organism>
<accession>X1CNK4</accession>
<gene>
    <name evidence="2" type="ORF">S01H4_54007</name>
</gene>
<feature type="transmembrane region" description="Helical" evidence="1">
    <location>
        <begin position="66"/>
        <end position="89"/>
    </location>
</feature>
<keyword evidence="1" id="KW-0472">Membrane</keyword>